<evidence type="ECO:0000313" key="3">
    <source>
        <dbReference type="Proteomes" id="UP000318053"/>
    </source>
</evidence>
<evidence type="ECO:0000313" key="2">
    <source>
        <dbReference type="EMBL" id="TWT65089.1"/>
    </source>
</evidence>
<proteinExistence type="predicted"/>
<dbReference type="Proteomes" id="UP000318053">
    <property type="component" value="Unassembled WGS sequence"/>
</dbReference>
<evidence type="ECO:0000256" key="1">
    <source>
        <dbReference type="SAM" id="MobiDB-lite"/>
    </source>
</evidence>
<dbReference type="InterPro" id="IPR019089">
    <property type="entry name" value="Cas_GSU0054"/>
</dbReference>
<protein>
    <submittedName>
        <fullName evidence="2">CRISPR-associated protein</fullName>
    </submittedName>
</protein>
<accession>A0A5C5XR25</accession>
<feature type="region of interest" description="Disordered" evidence="1">
    <location>
        <begin position="167"/>
        <end position="186"/>
    </location>
</feature>
<keyword evidence="3" id="KW-1185">Reference proteome</keyword>
<dbReference type="Pfam" id="PF09609">
    <property type="entry name" value="Cas_GSU0054"/>
    <property type="match status" value="1"/>
</dbReference>
<name>A0A5C5XR25_9BACT</name>
<feature type="compositionally biased region" description="Polar residues" evidence="1">
    <location>
        <begin position="175"/>
        <end position="186"/>
    </location>
</feature>
<sequence length="723" mass="79692">MSNALVISVRLHEGWYHGAGSTPSPARLFQSLIAGRGLSGPISDESIEALEWLERQSPPIMAAPVTLGGQPVTNFVPNNDLDAKQGDHRRIGEIRTKKSTRPLLFDCEIPFVFCWHLNEQSSLDDAHVEQICALADGVFQLGRGVDTAWAWAELLSTDELDERLHSHRGPVLRPSSGSGSTECPTSGTVASLIQRHADMSNRYAMTADGKGQTFRRRAKPKWRLVSYDNSVTRLSFDLTDRQTSNLAVWPATEVIELVKTIRDAAVERLIKTLPDQQAEIGQALIGRTSSGENAGPIKARARIIALPSIGHEHADQQIRRVVIEIPGYCPLLADDVAWAFSGQMLSRYGRTIDLIRSQPNRQLEHYGVNVGGSRMWQTVTPIALSGAARRRLEPDHRKRVAHDKKGTAERRFEQENAASALRQALRHASVLARLTRLRLQKEPFTARGQRADDFAAGDRFSKHTLWHAQLEFEKPVSGPLLLGDGRFLGLGLLQPTATSSGVLAFTIESGLSSKPDPVRLSRSLRNAVMARVRDVCKTSDLPAYFSGHLKTGDPADSSRQPHLTYTFDPVRSRLLVLQPEMLDASIGRSNRHSKTLELALAQFAHLRAGRDGNLRLYPTGIDLASDPLFCRSPVWESLTPYSVNRHGKKTTAGNLIKRDVLAECSRRGIPQPTIAIKNWTAVSGSGLQCMLRLEFKQAIAGPIILGKTRHHGGGVFTANRVSD</sequence>
<organism evidence="2 3">
    <name type="scientific">Allorhodopirellula solitaria</name>
    <dbReference type="NCBI Taxonomy" id="2527987"/>
    <lineage>
        <taxon>Bacteria</taxon>
        <taxon>Pseudomonadati</taxon>
        <taxon>Planctomycetota</taxon>
        <taxon>Planctomycetia</taxon>
        <taxon>Pirellulales</taxon>
        <taxon>Pirellulaceae</taxon>
        <taxon>Allorhodopirellula</taxon>
    </lineage>
</organism>
<dbReference type="OrthoDB" id="128883at2"/>
<dbReference type="EMBL" id="SJPK01000008">
    <property type="protein sequence ID" value="TWT65089.1"/>
    <property type="molecule type" value="Genomic_DNA"/>
</dbReference>
<comment type="caution">
    <text evidence="2">The sequence shown here is derived from an EMBL/GenBank/DDBJ whole genome shotgun (WGS) entry which is preliminary data.</text>
</comment>
<reference evidence="2 3" key="1">
    <citation type="submission" date="2019-02" db="EMBL/GenBank/DDBJ databases">
        <title>Deep-cultivation of Planctomycetes and their phenomic and genomic characterization uncovers novel biology.</title>
        <authorList>
            <person name="Wiegand S."/>
            <person name="Jogler M."/>
            <person name="Boedeker C."/>
            <person name="Pinto D."/>
            <person name="Vollmers J."/>
            <person name="Rivas-Marin E."/>
            <person name="Kohn T."/>
            <person name="Peeters S.H."/>
            <person name="Heuer A."/>
            <person name="Rast P."/>
            <person name="Oberbeckmann S."/>
            <person name="Bunk B."/>
            <person name="Jeske O."/>
            <person name="Meyerdierks A."/>
            <person name="Storesund J.E."/>
            <person name="Kallscheuer N."/>
            <person name="Luecker S."/>
            <person name="Lage O.M."/>
            <person name="Pohl T."/>
            <person name="Merkel B.J."/>
            <person name="Hornburger P."/>
            <person name="Mueller R.-W."/>
            <person name="Bruemmer F."/>
            <person name="Labrenz M."/>
            <person name="Spormann A.M."/>
            <person name="Op Den Camp H."/>
            <person name="Overmann J."/>
            <person name="Amann R."/>
            <person name="Jetten M.S.M."/>
            <person name="Mascher T."/>
            <person name="Medema M.H."/>
            <person name="Devos D.P."/>
            <person name="Kaster A.-K."/>
            <person name="Ovreas L."/>
            <person name="Rohde M."/>
            <person name="Galperin M.Y."/>
            <person name="Jogler C."/>
        </authorList>
    </citation>
    <scope>NUCLEOTIDE SEQUENCE [LARGE SCALE GENOMIC DNA]</scope>
    <source>
        <strain evidence="2 3">CA85</strain>
    </source>
</reference>
<gene>
    <name evidence="2" type="ORF">CA85_34340</name>
</gene>
<dbReference type="AlphaFoldDB" id="A0A5C5XR25"/>
<dbReference type="NCBIfam" id="TIGR02165">
    <property type="entry name" value="cas5_6_GSU0054"/>
    <property type="match status" value="1"/>
</dbReference>
<dbReference type="RefSeq" id="WP_146392340.1">
    <property type="nucleotide sequence ID" value="NZ_SJPK01000008.1"/>
</dbReference>